<feature type="binding site" evidence="9 11">
    <location>
        <position position="191"/>
    </location>
    <ligand>
        <name>FMN</name>
        <dbReference type="ChEBI" id="CHEBI:58210"/>
    </ligand>
</feature>
<evidence type="ECO:0000256" key="3">
    <source>
        <dbReference type="ARBA" id="ARBA00007301"/>
    </source>
</evidence>
<dbReference type="EC" id="1.4.3.5" evidence="9"/>
<keyword evidence="8 9" id="KW-0664">Pyridoxine biosynthesis</keyword>
<dbReference type="GO" id="GO:0004733">
    <property type="term" value="F:pyridoxamine phosphate oxidase activity"/>
    <property type="evidence" value="ECO:0007669"/>
    <property type="project" value="UniProtKB-UniRule"/>
</dbReference>
<dbReference type="GO" id="GO:0008615">
    <property type="term" value="P:pyridoxine biosynthetic process"/>
    <property type="evidence" value="ECO:0007669"/>
    <property type="project" value="UniProtKB-UniRule"/>
</dbReference>
<comment type="cofactor">
    <cofactor evidence="9 11">
        <name>FMN</name>
        <dbReference type="ChEBI" id="CHEBI:58210"/>
    </cofactor>
    <text evidence="9 11">Binds 1 FMN per subunit.</text>
</comment>
<feature type="binding site" evidence="9 10">
    <location>
        <position position="133"/>
    </location>
    <ligand>
        <name>substrate</name>
    </ligand>
</feature>
<keyword evidence="7 9" id="KW-0560">Oxidoreductase</keyword>
<dbReference type="Pfam" id="PF10590">
    <property type="entry name" value="PNP_phzG_C"/>
    <property type="match status" value="1"/>
</dbReference>
<sequence>MNSIDMNSKISEIRKNYSLSSLDTEDAGDDPISFFQKWFEEAVLSEVLEVNAMTLATATKEGKPNARIVLLKGIVEGSFVFYTNYESKKGRELEGNPRVCLVFFWPELERQVRIEGYVTKVSREESNVYFHSRPRGSQIGAVVSPQSSEIPNRKFLEKRFEEFSKRFEGKEVDLPDHWGGYAVRPDRIEFWQGRSSRLHDRIVFEKDTDSSWKKFRVAP</sequence>
<feature type="binding site" evidence="9 11">
    <location>
        <position position="89"/>
    </location>
    <ligand>
        <name>FMN</name>
        <dbReference type="ChEBI" id="CHEBI:58210"/>
    </ligand>
</feature>
<keyword evidence="5 9" id="KW-0285">Flavoprotein</keyword>
<dbReference type="KEGG" id="lst:LSS_13904"/>
<evidence type="ECO:0000256" key="11">
    <source>
        <dbReference type="PIRSR" id="PIRSR000190-2"/>
    </source>
</evidence>
<feature type="binding site" evidence="9 11">
    <location>
        <position position="201"/>
    </location>
    <ligand>
        <name>FMN</name>
        <dbReference type="ChEBI" id="CHEBI:58210"/>
    </ligand>
</feature>
<organism evidence="14 15">
    <name type="scientific">Leptospira santarosai serovar Shermani str. LT 821</name>
    <dbReference type="NCBI Taxonomy" id="758847"/>
    <lineage>
        <taxon>Bacteria</taxon>
        <taxon>Pseudomonadati</taxon>
        <taxon>Spirochaetota</taxon>
        <taxon>Spirochaetia</taxon>
        <taxon>Leptospirales</taxon>
        <taxon>Leptospiraceae</taxon>
        <taxon>Leptospira</taxon>
    </lineage>
</organism>
<feature type="binding site" evidence="9 10">
    <location>
        <position position="137"/>
    </location>
    <ligand>
        <name>substrate</name>
    </ligand>
</feature>
<keyword evidence="6 9" id="KW-0288">FMN</keyword>
<evidence type="ECO:0000256" key="8">
    <source>
        <dbReference type="ARBA" id="ARBA00023096"/>
    </source>
</evidence>
<accession>K8XXW6</accession>
<dbReference type="PIRSF" id="PIRSF000190">
    <property type="entry name" value="Pyd_amn-ph_oxd"/>
    <property type="match status" value="1"/>
</dbReference>
<comment type="catalytic activity">
    <reaction evidence="9">
        <text>pyridoxine 5'-phosphate + O2 = pyridoxal 5'-phosphate + H2O2</text>
        <dbReference type="Rhea" id="RHEA:15149"/>
        <dbReference type="ChEBI" id="CHEBI:15379"/>
        <dbReference type="ChEBI" id="CHEBI:16240"/>
        <dbReference type="ChEBI" id="CHEBI:58589"/>
        <dbReference type="ChEBI" id="CHEBI:597326"/>
        <dbReference type="EC" id="1.4.3.5"/>
    </reaction>
</comment>
<feature type="binding site" evidence="9 11">
    <location>
        <begin position="146"/>
        <end position="147"/>
    </location>
    <ligand>
        <name>FMN</name>
        <dbReference type="ChEBI" id="CHEBI:58210"/>
    </ligand>
</feature>
<dbReference type="GO" id="GO:0010181">
    <property type="term" value="F:FMN binding"/>
    <property type="evidence" value="ECO:0007669"/>
    <property type="project" value="UniProtKB-UniRule"/>
</dbReference>
<protein>
    <recommendedName>
        <fullName evidence="9">Pyridoxine/pyridoxamine 5'-phosphate oxidase</fullName>
        <ecNumber evidence="9">1.4.3.5</ecNumber>
    </recommendedName>
    <alternativeName>
        <fullName evidence="9">PNP/PMP oxidase</fullName>
        <shortName evidence="9">PNPOx</shortName>
    </alternativeName>
    <alternativeName>
        <fullName evidence="9">Pyridoxal 5'-phosphate synthase</fullName>
    </alternativeName>
</protein>
<feature type="domain" description="Pyridoxamine 5'-phosphate oxidase N-terminal" evidence="12">
    <location>
        <begin position="40"/>
        <end position="164"/>
    </location>
</feature>
<feature type="domain" description="Pyridoxine 5'-phosphate oxidase dimerisation C-terminal" evidence="13">
    <location>
        <begin position="178"/>
        <end position="219"/>
    </location>
</feature>
<comment type="pathway">
    <text evidence="1 9">Cofactor metabolism; pyridoxal 5'-phosphate salvage; pyridoxal 5'-phosphate from pyridoxamine 5'-phosphate: step 1/1.</text>
</comment>
<dbReference type="PROSITE" id="PS01064">
    <property type="entry name" value="PYRIDOX_OXIDASE"/>
    <property type="match status" value="1"/>
</dbReference>
<feature type="binding site" evidence="10">
    <location>
        <begin position="14"/>
        <end position="17"/>
    </location>
    <ligand>
        <name>substrate</name>
    </ligand>
</feature>
<dbReference type="Proteomes" id="UP000035800">
    <property type="component" value="Chromosome I"/>
</dbReference>
<dbReference type="NCBIfam" id="NF004231">
    <property type="entry name" value="PRK05679.1"/>
    <property type="match status" value="1"/>
</dbReference>
<comment type="function">
    <text evidence="9">Catalyzes the oxidation of either pyridoxine 5'-phosphate (PNP) or pyridoxamine 5'-phosphate (PMP) into pyridoxal 5'-phosphate (PLP).</text>
</comment>
<dbReference type="PANTHER" id="PTHR10851:SF0">
    <property type="entry name" value="PYRIDOXINE-5'-PHOSPHATE OXIDASE"/>
    <property type="match status" value="1"/>
</dbReference>
<evidence type="ECO:0000259" key="12">
    <source>
        <dbReference type="Pfam" id="PF01243"/>
    </source>
</evidence>
<dbReference type="SUPFAM" id="SSF50475">
    <property type="entry name" value="FMN-binding split barrel"/>
    <property type="match status" value="1"/>
</dbReference>
<dbReference type="HAMAP" id="MF_01629">
    <property type="entry name" value="PdxH"/>
    <property type="match status" value="1"/>
</dbReference>
<dbReference type="FunFam" id="2.30.110.10:FF:000005">
    <property type="entry name" value="NAD(P)H-hydrate epimerase"/>
    <property type="match status" value="1"/>
</dbReference>
<evidence type="ECO:0000259" key="13">
    <source>
        <dbReference type="Pfam" id="PF10590"/>
    </source>
</evidence>
<feature type="binding site" evidence="9 11">
    <location>
        <position position="88"/>
    </location>
    <ligand>
        <name>FMN</name>
        <dbReference type="ChEBI" id="CHEBI:58210"/>
    </ligand>
</feature>
<comment type="similarity">
    <text evidence="3 9">Belongs to the pyridoxamine 5'-phosphate oxidase family.</text>
</comment>
<feature type="binding site" evidence="9 11">
    <location>
        <begin position="67"/>
        <end position="72"/>
    </location>
    <ligand>
        <name>FMN</name>
        <dbReference type="ChEBI" id="CHEBI:58210"/>
    </ligand>
</feature>
<dbReference type="InterPro" id="IPR019576">
    <property type="entry name" value="Pyridoxamine_oxidase_dimer_C"/>
</dbReference>
<feature type="binding site" evidence="9 11">
    <location>
        <begin position="82"/>
        <end position="83"/>
    </location>
    <ligand>
        <name>FMN</name>
        <dbReference type="ChEBI" id="CHEBI:58210"/>
    </ligand>
</feature>
<feature type="binding site" evidence="9 10">
    <location>
        <begin position="197"/>
        <end position="199"/>
    </location>
    <ligand>
        <name>substrate</name>
    </ligand>
</feature>
<dbReference type="Pfam" id="PF01243">
    <property type="entry name" value="PNPOx_N"/>
    <property type="match status" value="1"/>
</dbReference>
<evidence type="ECO:0000256" key="2">
    <source>
        <dbReference type="ARBA" id="ARBA00005037"/>
    </source>
</evidence>
<evidence type="ECO:0000256" key="7">
    <source>
        <dbReference type="ARBA" id="ARBA00023002"/>
    </source>
</evidence>
<evidence type="ECO:0000313" key="15">
    <source>
        <dbReference type="Proteomes" id="UP000035800"/>
    </source>
</evidence>
<evidence type="ECO:0000313" key="14">
    <source>
        <dbReference type="EMBL" id="EKT86184.2"/>
    </source>
</evidence>
<dbReference type="Gene3D" id="2.30.110.10">
    <property type="entry name" value="Electron Transport, Fmn-binding Protein, Chain A"/>
    <property type="match status" value="1"/>
</dbReference>
<reference evidence="14 15" key="1">
    <citation type="journal article" date="2012" name="Gene">
        <title>Sequence of Leptospira santarosai serovar Shermani genome and prediction of virulence-associated genes.</title>
        <authorList>
            <person name="Chou L.F."/>
            <person name="Chen Y.T."/>
            <person name="Lu C.W."/>
            <person name="Ko Y.C."/>
            <person name="Tang C.Y."/>
            <person name="Pan M.J."/>
            <person name="Tian Y.C."/>
            <person name="Chiu C.H."/>
            <person name="Hung C.C."/>
            <person name="Yang C.W."/>
        </authorList>
    </citation>
    <scope>NUCLEOTIDE SEQUENCE [LARGE SCALE GENOMIC DNA]</scope>
    <source>
        <strain evidence="14">LT 821</strain>
    </source>
</reference>
<feature type="binding site" evidence="9 10">
    <location>
        <position position="72"/>
    </location>
    <ligand>
        <name>substrate</name>
    </ligand>
</feature>
<evidence type="ECO:0000256" key="10">
    <source>
        <dbReference type="PIRSR" id="PIRSR000190-1"/>
    </source>
</evidence>
<dbReference type="InterPro" id="IPR012349">
    <property type="entry name" value="Split_barrel_FMN-bd"/>
</dbReference>
<dbReference type="InterPro" id="IPR000659">
    <property type="entry name" value="Pyridox_Oxase"/>
</dbReference>
<dbReference type="InterPro" id="IPR019740">
    <property type="entry name" value="Pyridox_Oxase_CS"/>
</dbReference>
<comment type="subunit">
    <text evidence="4 9">Homodimer.</text>
</comment>
<gene>
    <name evidence="9" type="primary">pdxH</name>
    <name evidence="14" type="ORF">LSS_13904</name>
</gene>
<comment type="pathway">
    <text evidence="2 9">Cofactor metabolism; pyridoxal 5'-phosphate salvage; pyridoxal 5'-phosphate from pyridoxine 5'-phosphate: step 1/1.</text>
</comment>
<reference evidence="14 15" key="2">
    <citation type="journal article" date="2014" name="Emerg. Microbes Infect.">
        <title>Potential impact on kidney infection: a whole-genome analysis of Leptospira santarosai serovar Shermani.</title>
        <authorList>
            <person name="Chou L.F."/>
            <person name="Chen T.W."/>
            <person name="Ko Y.C."/>
            <person name="Pan M.J."/>
            <person name="Tian Y.C."/>
            <person name="Chiu C.H."/>
            <person name="Tang P."/>
            <person name="Hung C.C."/>
            <person name="Yang C.W."/>
        </authorList>
    </citation>
    <scope>NUCLEOTIDE SEQUENCE</scope>
    <source>
        <strain evidence="14 15">LT 821</strain>
    </source>
</reference>
<comment type="catalytic activity">
    <reaction evidence="9">
        <text>pyridoxamine 5'-phosphate + O2 + H2O = pyridoxal 5'-phosphate + H2O2 + NH4(+)</text>
        <dbReference type="Rhea" id="RHEA:15817"/>
        <dbReference type="ChEBI" id="CHEBI:15377"/>
        <dbReference type="ChEBI" id="CHEBI:15379"/>
        <dbReference type="ChEBI" id="CHEBI:16240"/>
        <dbReference type="ChEBI" id="CHEBI:28938"/>
        <dbReference type="ChEBI" id="CHEBI:58451"/>
        <dbReference type="ChEBI" id="CHEBI:597326"/>
        <dbReference type="EC" id="1.4.3.5"/>
    </reaction>
</comment>
<dbReference type="PANTHER" id="PTHR10851">
    <property type="entry name" value="PYRIDOXINE-5-PHOSPHATE OXIDASE"/>
    <property type="match status" value="1"/>
</dbReference>
<dbReference type="UniPathway" id="UPA01068">
    <property type="reaction ID" value="UER00304"/>
</dbReference>
<feature type="binding site" evidence="9 11">
    <location>
        <position position="111"/>
    </location>
    <ligand>
        <name>FMN</name>
        <dbReference type="ChEBI" id="CHEBI:58210"/>
    </ligand>
</feature>
<dbReference type="EMBL" id="CP006694">
    <property type="protein sequence ID" value="EKT86184.2"/>
    <property type="molecule type" value="Genomic_DNA"/>
</dbReference>
<proteinExistence type="inferred from homology"/>
<evidence type="ECO:0000256" key="5">
    <source>
        <dbReference type="ARBA" id="ARBA00022630"/>
    </source>
</evidence>
<feature type="binding site" evidence="9 10">
    <location>
        <position position="129"/>
    </location>
    <ligand>
        <name>substrate</name>
    </ligand>
</feature>
<dbReference type="STRING" id="758847.LSS_13904"/>
<dbReference type="NCBIfam" id="TIGR00558">
    <property type="entry name" value="pdxH"/>
    <property type="match status" value="1"/>
</dbReference>
<dbReference type="AlphaFoldDB" id="K8XXW6"/>
<evidence type="ECO:0000256" key="9">
    <source>
        <dbReference type="HAMAP-Rule" id="MF_01629"/>
    </source>
</evidence>
<name>K8XXW6_9LEPT</name>
<evidence type="ECO:0000256" key="1">
    <source>
        <dbReference type="ARBA" id="ARBA00004738"/>
    </source>
</evidence>
<dbReference type="InterPro" id="IPR011576">
    <property type="entry name" value="Pyridox_Oxase_N"/>
</dbReference>
<evidence type="ECO:0000256" key="6">
    <source>
        <dbReference type="ARBA" id="ARBA00022643"/>
    </source>
</evidence>
<evidence type="ECO:0000256" key="4">
    <source>
        <dbReference type="ARBA" id="ARBA00011738"/>
    </source>
</evidence>